<dbReference type="FunFam" id="3.40.50.300:FF:001091">
    <property type="entry name" value="Probable disease resistance protein At1g61300"/>
    <property type="match status" value="1"/>
</dbReference>
<gene>
    <name evidence="11" type="ordered locus">MTR_7g018810</name>
</gene>
<dbReference type="GO" id="GO:0043531">
    <property type="term" value="F:ADP binding"/>
    <property type="evidence" value="ECO:0007669"/>
    <property type="project" value="InterPro"/>
</dbReference>
<evidence type="ECO:0000259" key="10">
    <source>
        <dbReference type="PROSITE" id="PS50808"/>
    </source>
</evidence>
<evidence type="ECO:0000256" key="8">
    <source>
        <dbReference type="ARBA" id="ARBA00022840"/>
    </source>
</evidence>
<dbReference type="InterPro" id="IPR027417">
    <property type="entry name" value="P-loop_NTPase"/>
</dbReference>
<dbReference type="GO" id="GO:0008270">
    <property type="term" value="F:zinc ion binding"/>
    <property type="evidence" value="ECO:0007669"/>
    <property type="project" value="UniProtKB-KW"/>
</dbReference>
<dbReference type="GO" id="GO:0005524">
    <property type="term" value="F:ATP binding"/>
    <property type="evidence" value="ECO:0007669"/>
    <property type="project" value="UniProtKB-KW"/>
</dbReference>
<keyword evidence="3" id="KW-0677">Repeat</keyword>
<reference evidence="12" key="3">
    <citation type="submission" date="2015-04" db="UniProtKB">
        <authorList>
            <consortium name="EnsemblPlants"/>
        </authorList>
    </citation>
    <scope>IDENTIFICATION</scope>
    <source>
        <strain evidence="12">cv. Jemalong A17</strain>
    </source>
</reference>
<keyword evidence="7" id="KW-0862">Zinc</keyword>
<evidence type="ECO:0000313" key="13">
    <source>
        <dbReference type="Proteomes" id="UP000002051"/>
    </source>
</evidence>
<dbReference type="PANTHER" id="PTHR33463:SF187">
    <property type="entry name" value="AND NB-ARC DOMAIN DISEASE RESISTANCE PROTEIN, PUTATIVE-RELATED"/>
    <property type="match status" value="1"/>
</dbReference>
<evidence type="ECO:0000256" key="2">
    <source>
        <dbReference type="ARBA" id="ARBA00022723"/>
    </source>
</evidence>
<comment type="similarity">
    <text evidence="1">Belongs to the disease resistance NB-LRR family.</text>
</comment>
<dbReference type="InterPro" id="IPR042197">
    <property type="entry name" value="Apaf_helical"/>
</dbReference>
<dbReference type="PRINTS" id="PR00364">
    <property type="entry name" value="DISEASERSIST"/>
</dbReference>
<keyword evidence="4" id="KW-0547">Nucleotide-binding</keyword>
<dbReference type="InterPro" id="IPR003656">
    <property type="entry name" value="Znf_BED"/>
</dbReference>
<dbReference type="InterPro" id="IPR057135">
    <property type="entry name" value="At4g27190-like_LRR"/>
</dbReference>
<dbReference type="Gene3D" id="1.10.8.430">
    <property type="entry name" value="Helical domain of apoptotic protease-activating factors"/>
    <property type="match status" value="1"/>
</dbReference>
<keyword evidence="2" id="KW-0479">Metal-binding</keyword>
<evidence type="ECO:0000313" key="11">
    <source>
        <dbReference type="EMBL" id="KEH21830.1"/>
    </source>
</evidence>
<keyword evidence="5 9" id="KW-0863">Zinc-finger</keyword>
<evidence type="ECO:0000256" key="6">
    <source>
        <dbReference type="ARBA" id="ARBA00022821"/>
    </source>
</evidence>
<sequence length="1015" mass="115377">MRASRGKHEHCWKHVTEVENGRKWICKYCNDKFSGGASRIEAHLGLNGKGGGIRRCSNYPPVAGKEGVHNNMASTSSNPPSEVAVNRLYSTQYRVAEGIPEMICAPTSSSVNHQNNAEIMNLSEGVNGSDGNRSVSKSEIDQIKQMVLDLECEENVIAKQQQSLESRGKKRKREVDVWLRKLQDMKGNLSNDTSDVSKLIENLKKLKEEKPLTLSTEFVGKQLDLHIKRVSKLLEDDKVFVVGICGMGGVGKTLLATLVENEVKRKASFKDVFWVTVSHNYSISKLQNDIAKRIGVKLDEDDERIRAENLSLALEKKGKSILILDDVWNYIDLQKVGIHQKVNGIKVILTTRLKHVCHQMDCQTNDIIQMFPLCCLKESEDEVDEDKVDEGWELFMLKLGHDETPRTLPHEIEEIARCIVERFKGLPLGINLMARTMDGNDDIHQWKHALSRLQKLEMRQVVEEVFKVLKCSYDNLMEKDLQNCFLYCALFSIDDEGWKINKDELIMKLVDNGQINENMSLEEIFDEGNTILSKLESHSLISSTNNSSVYTHPLVRNMACYILKECQRNVIVKLNKRLTEIPLSHRWATDLELVHMRDYDIEEIPEGMSPNCPKLFALILNELSISRVPESFFMYMNNLSILDLSYNEDLESLPDSITKLRSLVSLILKGCDSLKHVPPLGELQRLSRLVISNTSIGEVKGLEKLIKLKWLDLSCNKSLNLELGSLSNLTKMQYLDLRNTCAMMAVKDVQGMNMLECFGGTFDCKDYDCYRKTKLELKAYHLTFANVCGQEIRMDDYVDLKKFDSDPSTKTIQFGDCKNLGHKLPKDLTCLHILKNIHWVRICDALSINNSLKMIDIISCRQLESLFCSSGSCSFCTNIHKLEVLELQRLESLTVVYKVVDQSLSRSGIFSCLKYFNISKCNRIETLLTPPLVQGLQNLEKISVSHCKSMKEIFSVSKCDEEDSTSSIALPKLTKLLLWDLPQLKIVCKGRIHYGTSPPKLVINLCPRLDKHPTI</sequence>
<dbReference type="GO" id="GO:0003677">
    <property type="term" value="F:DNA binding"/>
    <property type="evidence" value="ECO:0007669"/>
    <property type="project" value="InterPro"/>
</dbReference>
<evidence type="ECO:0000256" key="1">
    <source>
        <dbReference type="ARBA" id="ARBA00008894"/>
    </source>
</evidence>
<name>A0A072U7L8_MEDTR</name>
<dbReference type="InterPro" id="IPR032675">
    <property type="entry name" value="LRR_dom_sf"/>
</dbReference>
<dbReference type="Pfam" id="PF23247">
    <property type="entry name" value="LRR_RPS2"/>
    <property type="match status" value="1"/>
</dbReference>
<dbReference type="GO" id="GO:0006952">
    <property type="term" value="P:defense response"/>
    <property type="evidence" value="ECO:0007669"/>
    <property type="project" value="UniProtKB-KW"/>
</dbReference>
<dbReference type="SUPFAM" id="SSF52540">
    <property type="entry name" value="P-loop containing nucleoside triphosphate hydrolases"/>
    <property type="match status" value="1"/>
</dbReference>
<organism evidence="11 13">
    <name type="scientific">Medicago truncatula</name>
    <name type="common">Barrel medic</name>
    <name type="synonym">Medicago tribuloides</name>
    <dbReference type="NCBI Taxonomy" id="3880"/>
    <lineage>
        <taxon>Eukaryota</taxon>
        <taxon>Viridiplantae</taxon>
        <taxon>Streptophyta</taxon>
        <taxon>Embryophyta</taxon>
        <taxon>Tracheophyta</taxon>
        <taxon>Spermatophyta</taxon>
        <taxon>Magnoliopsida</taxon>
        <taxon>eudicotyledons</taxon>
        <taxon>Gunneridae</taxon>
        <taxon>Pentapetalae</taxon>
        <taxon>rosids</taxon>
        <taxon>fabids</taxon>
        <taxon>Fabales</taxon>
        <taxon>Fabaceae</taxon>
        <taxon>Papilionoideae</taxon>
        <taxon>50 kb inversion clade</taxon>
        <taxon>NPAAA clade</taxon>
        <taxon>Hologalegina</taxon>
        <taxon>IRL clade</taxon>
        <taxon>Trifolieae</taxon>
        <taxon>Medicago</taxon>
    </lineage>
</organism>
<proteinExistence type="inferred from homology"/>
<dbReference type="EnsemblPlants" id="KEH21830">
    <property type="protein sequence ID" value="KEH21830"/>
    <property type="gene ID" value="MTR_7g018810"/>
</dbReference>
<dbReference type="InterPro" id="IPR055414">
    <property type="entry name" value="LRR_R13L4/SHOC2-like"/>
</dbReference>
<evidence type="ECO:0000256" key="3">
    <source>
        <dbReference type="ARBA" id="ARBA00022737"/>
    </source>
</evidence>
<dbReference type="InterPro" id="IPR002182">
    <property type="entry name" value="NB-ARC"/>
</dbReference>
<dbReference type="Pfam" id="PF00931">
    <property type="entry name" value="NB-ARC"/>
    <property type="match status" value="1"/>
</dbReference>
<accession>A0A072U7L8</accession>
<reference evidence="11 13" key="2">
    <citation type="journal article" date="2014" name="BMC Genomics">
        <title>An improved genome release (version Mt4.0) for the model legume Medicago truncatula.</title>
        <authorList>
            <person name="Tang H."/>
            <person name="Krishnakumar V."/>
            <person name="Bidwell S."/>
            <person name="Rosen B."/>
            <person name="Chan A."/>
            <person name="Zhou S."/>
            <person name="Gentzbittel L."/>
            <person name="Childs K.L."/>
            <person name="Yandell M."/>
            <person name="Gundlach H."/>
            <person name="Mayer K.F."/>
            <person name="Schwartz D.C."/>
            <person name="Town C.D."/>
        </authorList>
    </citation>
    <scope>GENOME REANNOTATION</scope>
    <source>
        <strain evidence="11">A17</strain>
        <strain evidence="12 13">cv. Jemalong A17</strain>
    </source>
</reference>
<dbReference type="SMART" id="SM00382">
    <property type="entry name" value="AAA"/>
    <property type="match status" value="1"/>
</dbReference>
<evidence type="ECO:0000256" key="5">
    <source>
        <dbReference type="ARBA" id="ARBA00022771"/>
    </source>
</evidence>
<dbReference type="Proteomes" id="UP000002051">
    <property type="component" value="Unassembled WGS sequence"/>
</dbReference>
<dbReference type="InterPro" id="IPR003593">
    <property type="entry name" value="AAA+_ATPase"/>
</dbReference>
<reference evidence="11 13" key="1">
    <citation type="journal article" date="2011" name="Nature">
        <title>The Medicago genome provides insight into the evolution of rhizobial symbioses.</title>
        <authorList>
            <person name="Young N.D."/>
            <person name="Debelle F."/>
            <person name="Oldroyd G.E."/>
            <person name="Geurts R."/>
            <person name="Cannon S.B."/>
            <person name="Udvardi M.K."/>
            <person name="Benedito V.A."/>
            <person name="Mayer K.F."/>
            <person name="Gouzy J."/>
            <person name="Schoof H."/>
            <person name="Van de Peer Y."/>
            <person name="Proost S."/>
            <person name="Cook D.R."/>
            <person name="Meyers B.C."/>
            <person name="Spannagl M."/>
            <person name="Cheung F."/>
            <person name="De Mita S."/>
            <person name="Krishnakumar V."/>
            <person name="Gundlach H."/>
            <person name="Zhou S."/>
            <person name="Mudge J."/>
            <person name="Bharti A.K."/>
            <person name="Murray J.D."/>
            <person name="Naoumkina M.A."/>
            <person name="Rosen B."/>
            <person name="Silverstein K.A."/>
            <person name="Tang H."/>
            <person name="Rombauts S."/>
            <person name="Zhao P.X."/>
            <person name="Zhou P."/>
            <person name="Barbe V."/>
            <person name="Bardou P."/>
            <person name="Bechner M."/>
            <person name="Bellec A."/>
            <person name="Berger A."/>
            <person name="Berges H."/>
            <person name="Bidwell S."/>
            <person name="Bisseling T."/>
            <person name="Choisne N."/>
            <person name="Couloux A."/>
            <person name="Denny R."/>
            <person name="Deshpande S."/>
            <person name="Dai X."/>
            <person name="Doyle J.J."/>
            <person name="Dudez A.M."/>
            <person name="Farmer A.D."/>
            <person name="Fouteau S."/>
            <person name="Franken C."/>
            <person name="Gibelin C."/>
            <person name="Gish J."/>
            <person name="Goldstein S."/>
            <person name="Gonzalez A.J."/>
            <person name="Green P.J."/>
            <person name="Hallab A."/>
            <person name="Hartog M."/>
            <person name="Hua A."/>
            <person name="Humphray S.J."/>
            <person name="Jeong D.H."/>
            <person name="Jing Y."/>
            <person name="Jocker A."/>
            <person name="Kenton S.M."/>
            <person name="Kim D.J."/>
            <person name="Klee K."/>
            <person name="Lai H."/>
            <person name="Lang C."/>
            <person name="Lin S."/>
            <person name="Macmil S.L."/>
            <person name="Magdelenat G."/>
            <person name="Matthews L."/>
            <person name="McCorrison J."/>
            <person name="Monaghan E.L."/>
            <person name="Mun J.H."/>
            <person name="Najar F.Z."/>
            <person name="Nicholson C."/>
            <person name="Noirot C."/>
            <person name="O'Bleness M."/>
            <person name="Paule C.R."/>
            <person name="Poulain J."/>
            <person name="Prion F."/>
            <person name="Qin B."/>
            <person name="Qu C."/>
            <person name="Retzel E.F."/>
            <person name="Riddle C."/>
            <person name="Sallet E."/>
            <person name="Samain S."/>
            <person name="Samson N."/>
            <person name="Sanders I."/>
            <person name="Saurat O."/>
            <person name="Scarpelli C."/>
            <person name="Schiex T."/>
            <person name="Segurens B."/>
            <person name="Severin A.J."/>
            <person name="Sherrier D.J."/>
            <person name="Shi R."/>
            <person name="Sims S."/>
            <person name="Singer S.R."/>
            <person name="Sinharoy S."/>
            <person name="Sterck L."/>
            <person name="Viollet A."/>
            <person name="Wang B.B."/>
            <person name="Wang K."/>
            <person name="Wang M."/>
            <person name="Wang X."/>
            <person name="Warfsmann J."/>
            <person name="Weissenbach J."/>
            <person name="White D.D."/>
            <person name="White J.D."/>
            <person name="Wiley G.B."/>
            <person name="Wincker P."/>
            <person name="Xing Y."/>
            <person name="Yang L."/>
            <person name="Yao Z."/>
            <person name="Ying F."/>
            <person name="Zhai J."/>
            <person name="Zhou L."/>
            <person name="Zuber A."/>
            <person name="Denarie J."/>
            <person name="Dixon R.A."/>
            <person name="May G.D."/>
            <person name="Schwartz D.C."/>
            <person name="Rogers J."/>
            <person name="Quetier F."/>
            <person name="Town C.D."/>
            <person name="Roe B.A."/>
        </authorList>
    </citation>
    <scope>NUCLEOTIDE SEQUENCE [LARGE SCALE GENOMIC DNA]</scope>
    <source>
        <strain evidence="11">A17</strain>
        <strain evidence="12 13">cv. Jemalong A17</strain>
    </source>
</reference>
<dbReference type="EMBL" id="CM001223">
    <property type="protein sequence ID" value="KEH21830.1"/>
    <property type="molecule type" value="Genomic_DNA"/>
</dbReference>
<keyword evidence="6" id="KW-0611">Plant defense</keyword>
<keyword evidence="8" id="KW-0067">ATP-binding</keyword>
<dbReference type="Pfam" id="PF23598">
    <property type="entry name" value="LRR_14"/>
    <property type="match status" value="1"/>
</dbReference>
<dbReference type="HOGENOM" id="CLU_000427_2_3_1"/>
<evidence type="ECO:0000313" key="12">
    <source>
        <dbReference type="EnsemblPlants" id="KEH21830"/>
    </source>
</evidence>
<dbReference type="PANTHER" id="PTHR33463">
    <property type="entry name" value="NB-ARC DOMAIN-CONTAINING PROTEIN-RELATED"/>
    <property type="match status" value="1"/>
</dbReference>
<dbReference type="PROSITE" id="PS50808">
    <property type="entry name" value="ZF_BED"/>
    <property type="match status" value="1"/>
</dbReference>
<evidence type="ECO:0000256" key="9">
    <source>
        <dbReference type="PROSITE-ProRule" id="PRU00027"/>
    </source>
</evidence>
<dbReference type="AlphaFoldDB" id="A0A072U7L8"/>
<evidence type="ECO:0000256" key="7">
    <source>
        <dbReference type="ARBA" id="ARBA00022833"/>
    </source>
</evidence>
<evidence type="ECO:0000256" key="4">
    <source>
        <dbReference type="ARBA" id="ARBA00022741"/>
    </source>
</evidence>
<dbReference type="SUPFAM" id="SSF52058">
    <property type="entry name" value="L domain-like"/>
    <property type="match status" value="1"/>
</dbReference>
<feature type="domain" description="BED-type" evidence="10">
    <location>
        <begin position="6"/>
        <end position="63"/>
    </location>
</feature>
<dbReference type="Gene3D" id="3.40.50.300">
    <property type="entry name" value="P-loop containing nucleotide triphosphate hydrolases"/>
    <property type="match status" value="1"/>
</dbReference>
<protein>
    <submittedName>
        <fullName evidence="11">LRR and NB-ARC domain disease resistance protein, putative</fullName>
    </submittedName>
</protein>
<keyword evidence="13" id="KW-1185">Reference proteome</keyword>
<dbReference type="Gene3D" id="3.80.10.10">
    <property type="entry name" value="Ribonuclease Inhibitor"/>
    <property type="match status" value="2"/>
</dbReference>
<dbReference type="InterPro" id="IPR050905">
    <property type="entry name" value="Plant_NBS-LRR"/>
</dbReference>